<dbReference type="SUPFAM" id="SSF52540">
    <property type="entry name" value="P-loop containing nucleoside triphosphate hydrolases"/>
    <property type="match status" value="1"/>
</dbReference>
<comment type="caution">
    <text evidence="8">The sequence shown here is derived from an EMBL/GenBank/DDBJ whole genome shotgun (WGS) entry which is preliminary data.</text>
</comment>
<gene>
    <name evidence="8" type="ORF">KK083_26595</name>
</gene>
<evidence type="ECO:0000256" key="1">
    <source>
        <dbReference type="ARBA" id="ARBA00007913"/>
    </source>
</evidence>
<evidence type="ECO:0000256" key="3">
    <source>
        <dbReference type="ARBA" id="ARBA00022801"/>
    </source>
</evidence>
<evidence type="ECO:0000256" key="4">
    <source>
        <dbReference type="ARBA" id="ARBA00022806"/>
    </source>
</evidence>
<accession>A0AAP2DQ45</accession>
<evidence type="ECO:0000313" key="8">
    <source>
        <dbReference type="EMBL" id="MBT1700485.1"/>
    </source>
</evidence>
<dbReference type="Pfam" id="PF13195">
    <property type="entry name" value="DUF4011"/>
    <property type="match status" value="1"/>
</dbReference>
<dbReference type="InterPro" id="IPR041679">
    <property type="entry name" value="DNA2/NAM7-like_C"/>
</dbReference>
<evidence type="ECO:0000259" key="6">
    <source>
        <dbReference type="Pfam" id="PF13086"/>
    </source>
</evidence>
<keyword evidence="4" id="KW-0347">Helicase</keyword>
<feature type="domain" description="DNA2/NAM7 helicase-like C-terminal" evidence="7">
    <location>
        <begin position="1009"/>
        <end position="1185"/>
    </location>
</feature>
<dbReference type="CDD" id="cd18808">
    <property type="entry name" value="SF1_C_Upf1"/>
    <property type="match status" value="1"/>
</dbReference>
<dbReference type="InterPro" id="IPR050534">
    <property type="entry name" value="Coronavir_polyprotein_1ab"/>
</dbReference>
<evidence type="ECO:0000256" key="2">
    <source>
        <dbReference type="ARBA" id="ARBA00022741"/>
    </source>
</evidence>
<keyword evidence="2" id="KW-0547">Nucleotide-binding</keyword>
<dbReference type="Gene3D" id="3.40.50.300">
    <property type="entry name" value="P-loop containing nucleotide triphosphate hydrolases"/>
    <property type="match status" value="3"/>
</dbReference>
<dbReference type="InterPro" id="IPR027417">
    <property type="entry name" value="P-loop_NTPase"/>
</dbReference>
<name>A0AAP2DQ45_9BACT</name>
<comment type="similarity">
    <text evidence="1">Belongs to the DNA2/NAM7 helicase family.</text>
</comment>
<feature type="domain" description="DNA2/NAM7 helicase helicase" evidence="6">
    <location>
        <begin position="291"/>
        <end position="358"/>
    </location>
</feature>
<dbReference type="Pfam" id="PF13086">
    <property type="entry name" value="AAA_11"/>
    <property type="match status" value="1"/>
</dbReference>
<protein>
    <submittedName>
        <fullName evidence="8">DUF2075 domain-containing protein</fullName>
    </submittedName>
</protein>
<organism evidence="8 9">
    <name type="scientific">Chryseosolibacter histidini</name>
    <dbReference type="NCBI Taxonomy" id="2782349"/>
    <lineage>
        <taxon>Bacteria</taxon>
        <taxon>Pseudomonadati</taxon>
        <taxon>Bacteroidota</taxon>
        <taxon>Cytophagia</taxon>
        <taxon>Cytophagales</taxon>
        <taxon>Chryseotaleaceae</taxon>
        <taxon>Chryseosolibacter</taxon>
    </lineage>
</organism>
<evidence type="ECO:0000256" key="5">
    <source>
        <dbReference type="ARBA" id="ARBA00022840"/>
    </source>
</evidence>
<dbReference type="PANTHER" id="PTHR43788:SF8">
    <property type="entry name" value="DNA-BINDING PROTEIN SMUBP-2"/>
    <property type="match status" value="1"/>
</dbReference>
<dbReference type="InterPro" id="IPR041677">
    <property type="entry name" value="DNA2/NAM7_AAA_11"/>
</dbReference>
<evidence type="ECO:0000259" key="7">
    <source>
        <dbReference type="Pfam" id="PF13087"/>
    </source>
</evidence>
<dbReference type="Pfam" id="PF13087">
    <property type="entry name" value="AAA_12"/>
    <property type="match status" value="1"/>
</dbReference>
<dbReference type="EMBL" id="JAHESF010000041">
    <property type="protein sequence ID" value="MBT1700485.1"/>
    <property type="molecule type" value="Genomic_DNA"/>
</dbReference>
<proteinExistence type="inferred from homology"/>
<dbReference type="PANTHER" id="PTHR43788">
    <property type="entry name" value="DNA2/NAM7 HELICASE FAMILY MEMBER"/>
    <property type="match status" value="1"/>
</dbReference>
<dbReference type="InterPro" id="IPR047187">
    <property type="entry name" value="SF1_C_Upf1"/>
</dbReference>
<dbReference type="GO" id="GO:0005524">
    <property type="term" value="F:ATP binding"/>
    <property type="evidence" value="ECO:0007669"/>
    <property type="project" value="UniProtKB-KW"/>
</dbReference>
<dbReference type="InterPro" id="IPR025103">
    <property type="entry name" value="DUF4011"/>
</dbReference>
<sequence>MKNILRTYLRRLTNLSGNNRSLLLLRLSAEQLMDLHDIDFMNPSQSFEVIRSLIASRNIKLCTVLDSRVEASNEVSKQIKKLQRADQFLFEERGSYDLHVGWPFVRGKFTDGTPVRCPLLFFPVTIVQENNNWVLHVRPQAGVTFNKSFLLAYSYYNKVKLEEELLETNFEDFNIDSTVFRTQLYQLLKEKLEINFNTDNFRDELIAFKEYKKDEFDKTHRNGEMKLFPEAVLGIFPQAGSQLVPDYLHLIESNSIADLEEFFLNKNVKTDEQPDTVAQSVKEEKIYTPFQLDAYQENAIRAVKNGKSIVVQGPPGTGKSQLICNLMADAIASGKKALLVCQKRAALDVVYSRLKKKDLGDFVGLVHDFRNDRKTVFTKAARQIDNIETYRAANRSVDVIQTERRFFQVCRSIDHITEDLETFKKNLFDDKECGLSIKELYLTSDLQGETINIRQEYQHFTFPQLPDFLRKLRQYITYEDTFGGADYLWRERKSFSNFGLSDLKAMEKIIADVPAFQKQIETQFRDLLGIPLNLEDAHSLYKREDDILGMIALLKNETIYQYFLAMAEETDDETSLLWFSNVERVLMNCFQGPGPEVSLPSDQLGNFQEVLQRRMDARKNIFRLLRWKLFSKEKMTLHRVLKANDLPHNGTGMEILEQKIDNRLNLEHHLTSLKKKPWLIDMPLDYDHSQLKTWFTRQKLAIRAKIILNSLREIREAVNPKKFNRNDFNALMKECLSISGSIPEKKNAWQEYLTPYQLRVFIHDTSLEKAFLKTLRKDFDSLCEFDRLKENLLPYERDVIGRLHEAVGWDAPKQEALLQNSLRLAWIEHIEAKYPDLRSVSSRKMQEQHHELVRLVEEKQRLSSDILLLRARERIYERVEYNRLNNRVTYRDLYHQLTKKKKIWSLRKVVSDFEEEFLNLLPCWMASPESVSAIFPMKEVFDLVIFDEASQCFSERGIPAMYRGKQLLVAGDDMQLRPSEMYQIRWEDEDADNPDVEVDSLLALAERYLPTMHLQAHYRSRSLDLIDFSNRHFYEGRLQLLPDRNIINQQLPGIEFCKVDGVWENSTNPVEASLVVERVIELLHDHPEKEIGIVTFNAPQQVLILDMLEDILSKSGRKIPPTLFVKNIENVQGDEKDIIIFSVGYARDGKKKMNMQFGSLSMAGGENRLNVAVTRAREKIILICSIEPEDLRTEDLKNEGPKLLKKYLEFARDVHQRRFRPQQTMPVRQQSTWYLNNKLKQWGEQKFADLLQFEVDTLPLADLYVKDKGNNYLGMVRTDDAHYLSSLSVKDSFAYAPALFEQKNWDSCFVFSRNLWQDPEKVEEDLLRFIGTKMATI</sequence>
<dbReference type="GO" id="GO:0043139">
    <property type="term" value="F:5'-3' DNA helicase activity"/>
    <property type="evidence" value="ECO:0007669"/>
    <property type="project" value="TreeGrafter"/>
</dbReference>
<keyword evidence="3" id="KW-0378">Hydrolase</keyword>
<evidence type="ECO:0000313" key="9">
    <source>
        <dbReference type="Proteomes" id="UP001319200"/>
    </source>
</evidence>
<keyword evidence="9" id="KW-1185">Reference proteome</keyword>
<dbReference type="Proteomes" id="UP001319200">
    <property type="component" value="Unassembled WGS sequence"/>
</dbReference>
<keyword evidence="5" id="KW-0067">ATP-binding</keyword>
<reference evidence="8 9" key="1">
    <citation type="submission" date="2021-05" db="EMBL/GenBank/DDBJ databases">
        <title>A Polyphasic approach of four new species of the genus Ohtaekwangia: Ohtaekwangia histidinii sp. nov., Ohtaekwangia cretensis sp. nov., Ohtaekwangia indiensis sp. nov., Ohtaekwangia reichenbachii sp. nov. from diverse environment.</title>
        <authorList>
            <person name="Octaviana S."/>
        </authorList>
    </citation>
    <scope>NUCLEOTIDE SEQUENCE [LARGE SCALE GENOMIC DNA]</scope>
    <source>
        <strain evidence="8 9">PWU4</strain>
    </source>
</reference>
<dbReference type="GO" id="GO:0016787">
    <property type="term" value="F:hydrolase activity"/>
    <property type="evidence" value="ECO:0007669"/>
    <property type="project" value="UniProtKB-KW"/>
</dbReference>